<gene>
    <name evidence="2" type="ORF">CVT25_000612</name>
</gene>
<dbReference type="InParanoid" id="A0A409XUJ3"/>
<dbReference type="AlphaFoldDB" id="A0A409XUJ3"/>
<accession>A0A409XUJ3</accession>
<evidence type="ECO:0000256" key="1">
    <source>
        <dbReference type="SAM" id="MobiDB-lite"/>
    </source>
</evidence>
<proteinExistence type="predicted"/>
<feature type="region of interest" description="Disordered" evidence="1">
    <location>
        <begin position="33"/>
        <end position="52"/>
    </location>
</feature>
<comment type="caution">
    <text evidence="2">The sequence shown here is derived from an EMBL/GenBank/DDBJ whole genome shotgun (WGS) entry which is preliminary data.</text>
</comment>
<dbReference type="EMBL" id="NHYD01000365">
    <property type="protein sequence ID" value="PPQ94367.1"/>
    <property type="molecule type" value="Genomic_DNA"/>
</dbReference>
<dbReference type="Proteomes" id="UP000283269">
    <property type="component" value="Unassembled WGS sequence"/>
</dbReference>
<evidence type="ECO:0000313" key="3">
    <source>
        <dbReference type="Proteomes" id="UP000283269"/>
    </source>
</evidence>
<protein>
    <submittedName>
        <fullName evidence="2">Uncharacterized protein</fullName>
    </submittedName>
</protein>
<reference evidence="2 3" key="1">
    <citation type="journal article" date="2018" name="Evol. Lett.">
        <title>Horizontal gene cluster transfer increased hallucinogenic mushroom diversity.</title>
        <authorList>
            <person name="Reynolds H.T."/>
            <person name="Vijayakumar V."/>
            <person name="Gluck-Thaler E."/>
            <person name="Korotkin H.B."/>
            <person name="Matheny P.B."/>
            <person name="Slot J.C."/>
        </authorList>
    </citation>
    <scope>NUCLEOTIDE SEQUENCE [LARGE SCALE GENOMIC DNA]</scope>
    <source>
        <strain evidence="2 3">2631</strain>
    </source>
</reference>
<feature type="compositionally biased region" description="Polar residues" evidence="1">
    <location>
        <begin position="39"/>
        <end position="50"/>
    </location>
</feature>
<keyword evidence="3" id="KW-1185">Reference proteome</keyword>
<sequence length="104" mass="11075">MERTVRVPNSSPIDVPDNVSISTEHISKPEYEHVAASDASVNGSRSSGTVVNPVIDEPANRVAVGAPRAESTIAPPVMIPQKLILPIPAIPILRTLYEIVGNRS</sequence>
<organism evidence="2 3">
    <name type="scientific">Psilocybe cyanescens</name>
    <dbReference type="NCBI Taxonomy" id="93625"/>
    <lineage>
        <taxon>Eukaryota</taxon>
        <taxon>Fungi</taxon>
        <taxon>Dikarya</taxon>
        <taxon>Basidiomycota</taxon>
        <taxon>Agaricomycotina</taxon>
        <taxon>Agaricomycetes</taxon>
        <taxon>Agaricomycetidae</taxon>
        <taxon>Agaricales</taxon>
        <taxon>Agaricineae</taxon>
        <taxon>Strophariaceae</taxon>
        <taxon>Psilocybe</taxon>
    </lineage>
</organism>
<name>A0A409XUJ3_PSICY</name>
<evidence type="ECO:0000313" key="2">
    <source>
        <dbReference type="EMBL" id="PPQ94367.1"/>
    </source>
</evidence>